<dbReference type="PANTHER" id="PTHR30469:SF15">
    <property type="entry name" value="HLYD FAMILY OF SECRETION PROTEINS"/>
    <property type="match status" value="1"/>
</dbReference>
<dbReference type="Gene3D" id="2.40.30.170">
    <property type="match status" value="1"/>
</dbReference>
<dbReference type="OrthoDB" id="9798190at2"/>
<accession>A0A255ZML2</accession>
<dbReference type="Proteomes" id="UP000216035">
    <property type="component" value="Unassembled WGS sequence"/>
</dbReference>
<dbReference type="PROSITE" id="PS51257">
    <property type="entry name" value="PROKAR_LIPOPROTEIN"/>
    <property type="match status" value="1"/>
</dbReference>
<proteinExistence type="inferred from homology"/>
<keyword evidence="3" id="KW-1185">Reference proteome</keyword>
<comment type="caution">
    <text evidence="2">The sequence shown here is derived from an EMBL/GenBank/DDBJ whole genome shotgun (WGS) entry which is preliminary data.</text>
</comment>
<dbReference type="InterPro" id="IPR006143">
    <property type="entry name" value="RND_pump_MFP"/>
</dbReference>
<evidence type="ECO:0000256" key="1">
    <source>
        <dbReference type="ARBA" id="ARBA00009477"/>
    </source>
</evidence>
<reference evidence="2 3" key="1">
    <citation type="submission" date="2017-07" db="EMBL/GenBank/DDBJ databases">
        <title>Flavobacterium cyanobacteriorum sp. nov., isolated from cyanobacterial aggregates in a eutrophic lake.</title>
        <authorList>
            <person name="Cai H."/>
        </authorList>
    </citation>
    <scope>NUCLEOTIDE SEQUENCE [LARGE SCALE GENOMIC DNA]</scope>
    <source>
        <strain evidence="2 3">TH167</strain>
    </source>
</reference>
<comment type="similarity">
    <text evidence="1">Belongs to the membrane fusion protein (MFP) (TC 8.A.1) family.</text>
</comment>
<dbReference type="Gene3D" id="2.40.420.20">
    <property type="match status" value="1"/>
</dbReference>
<name>A0A255ZML2_9FLAO</name>
<dbReference type="SUPFAM" id="SSF111369">
    <property type="entry name" value="HlyD-like secretion proteins"/>
    <property type="match status" value="1"/>
</dbReference>
<dbReference type="Gene3D" id="2.40.50.100">
    <property type="match status" value="1"/>
</dbReference>
<dbReference type="AlphaFoldDB" id="A0A255ZML2"/>
<dbReference type="RefSeq" id="WP_094486976.1">
    <property type="nucleotide sequence ID" value="NZ_NOXX01000212.1"/>
</dbReference>
<evidence type="ECO:0000313" key="3">
    <source>
        <dbReference type="Proteomes" id="UP000216035"/>
    </source>
</evidence>
<gene>
    <name evidence="2" type="ORF">CHX27_11785</name>
</gene>
<evidence type="ECO:0000313" key="2">
    <source>
        <dbReference type="EMBL" id="OYQ42649.1"/>
    </source>
</evidence>
<dbReference type="EMBL" id="NOXX01000212">
    <property type="protein sequence ID" value="OYQ42649.1"/>
    <property type="molecule type" value="Genomic_DNA"/>
</dbReference>
<protein>
    <submittedName>
        <fullName evidence="2">Uncharacterized protein</fullName>
    </submittedName>
</protein>
<dbReference type="GO" id="GO:0015562">
    <property type="term" value="F:efflux transmembrane transporter activity"/>
    <property type="evidence" value="ECO:0007669"/>
    <property type="project" value="TreeGrafter"/>
</dbReference>
<dbReference type="Gene3D" id="1.10.287.470">
    <property type="entry name" value="Helix hairpin bin"/>
    <property type="match status" value="1"/>
</dbReference>
<organism evidence="2 3">
    <name type="scientific">Flavobacterium aurantiibacter</name>
    <dbReference type="NCBI Taxonomy" id="2023067"/>
    <lineage>
        <taxon>Bacteria</taxon>
        <taxon>Pseudomonadati</taxon>
        <taxon>Bacteroidota</taxon>
        <taxon>Flavobacteriia</taxon>
        <taxon>Flavobacteriales</taxon>
        <taxon>Flavobacteriaceae</taxon>
        <taxon>Flavobacterium</taxon>
    </lineage>
</organism>
<sequence length="342" mass="37431">MRIPNLLLVVPIIAVLSCTDAKKTAETNEVIPVKIINLKTSKSNENVIATGFISTENENKLAFKIGGVVDRIFVKEGQSFTKGQLLATLKLTEIDAQVSQAKLGYEKSKRDYARVYNLYKDSVSTLEQLQNSKTVLEIAEKTLEQATFNKKYAYILASSSGFVTKKIANEGEIIQGGFPVLAINENTDQKNWIVKIGVSESDWSLITEGNSCKIEVNGKLYSGTVSLKSRAIDSGSGTFQIEIKVKNATKDFAVGMFGKVTIDVARNKSTNIIPYNAVIEANGKNAYVFVPTSDSTVKKIPIEIESFNEKEVIVAKGLEGISSIITANSPFLNEQSKIKIIK</sequence>
<dbReference type="NCBIfam" id="TIGR01730">
    <property type="entry name" value="RND_mfp"/>
    <property type="match status" value="1"/>
</dbReference>
<dbReference type="GO" id="GO:1990281">
    <property type="term" value="C:efflux pump complex"/>
    <property type="evidence" value="ECO:0007669"/>
    <property type="project" value="TreeGrafter"/>
</dbReference>
<dbReference type="PANTHER" id="PTHR30469">
    <property type="entry name" value="MULTIDRUG RESISTANCE PROTEIN MDTA"/>
    <property type="match status" value="1"/>
</dbReference>